<organism evidence="6 7">
    <name type="scientific">Bacteroides pectinophilus CAG:437</name>
    <dbReference type="NCBI Taxonomy" id="1263051"/>
    <lineage>
        <taxon>Bacteria</taxon>
        <taxon>Bacillati</taxon>
        <taxon>Bacillota</taxon>
        <taxon>Clostridia</taxon>
        <taxon>Eubacteriales</taxon>
    </lineage>
</organism>
<name>R7B0N3_9FIRM</name>
<evidence type="ECO:0000259" key="5">
    <source>
        <dbReference type="PROSITE" id="PS50930"/>
    </source>
</evidence>
<dbReference type="Pfam" id="PF04397">
    <property type="entry name" value="LytTR"/>
    <property type="match status" value="1"/>
</dbReference>
<dbReference type="InterPro" id="IPR046947">
    <property type="entry name" value="LytR-like"/>
</dbReference>
<dbReference type="AlphaFoldDB" id="R7B0N3"/>
<sequence>MKKILIIDNKKEQVAALGRIVSEYYIAPSEYCIYTCDTYDDSISKLRHIVPDICFINAGKLGTESTGIDIAYVIRNEFNNMLPIIFTTTEQEYNPIIINDIHCYGVITPPYNPDDINKLLNSIDKLSPEHYKALIFKDLYGVNLKISFQDILYIENHSHTMYIHTVDGSTYMTKAYSLSTLSEELDNDFIRCHKKYIVAIRQIRAYDKATAMITLGSLRLPVGRTFMPAFEKRFLPHRTS</sequence>
<evidence type="ECO:0000313" key="6">
    <source>
        <dbReference type="EMBL" id="CDD57106.1"/>
    </source>
</evidence>
<evidence type="ECO:0000256" key="2">
    <source>
        <dbReference type="ARBA" id="ARBA00024867"/>
    </source>
</evidence>
<dbReference type="Proteomes" id="UP000018141">
    <property type="component" value="Unassembled WGS sequence"/>
</dbReference>
<dbReference type="SMART" id="SM00850">
    <property type="entry name" value="LytTR"/>
    <property type="match status" value="1"/>
</dbReference>
<feature type="domain" description="HTH LytTR-type" evidence="5">
    <location>
        <begin position="134"/>
        <end position="236"/>
    </location>
</feature>
<dbReference type="InterPro" id="IPR011006">
    <property type="entry name" value="CheY-like_superfamily"/>
</dbReference>
<reference evidence="6" key="1">
    <citation type="submission" date="2012-11" db="EMBL/GenBank/DDBJ databases">
        <title>Dependencies among metagenomic species, viruses, plasmids and units of genetic variation.</title>
        <authorList>
            <person name="Nielsen H.B."/>
            <person name="Almeida M."/>
            <person name="Juncker A.S."/>
            <person name="Rasmussen S."/>
            <person name="Li J."/>
            <person name="Sunagawa S."/>
            <person name="Plichta D."/>
            <person name="Gautier L."/>
            <person name="Le Chatelier E."/>
            <person name="Peletier E."/>
            <person name="Bonde I."/>
            <person name="Nielsen T."/>
            <person name="Manichanh C."/>
            <person name="Arumugam M."/>
            <person name="Batto J."/>
            <person name="Santos M.B.Q.D."/>
            <person name="Blom N."/>
            <person name="Borruel N."/>
            <person name="Burgdorf K.S."/>
            <person name="Boumezbeur F."/>
            <person name="Casellas F."/>
            <person name="Dore J."/>
            <person name="Guarner F."/>
            <person name="Hansen T."/>
            <person name="Hildebrand F."/>
            <person name="Kaas R.S."/>
            <person name="Kennedy S."/>
            <person name="Kristiansen K."/>
            <person name="Kultima J.R."/>
            <person name="Leonard P."/>
            <person name="Levenez F."/>
            <person name="Lund O."/>
            <person name="Moumen B."/>
            <person name="Le Paslier D."/>
            <person name="Pons N."/>
            <person name="Pedersen O."/>
            <person name="Prifti E."/>
            <person name="Qin J."/>
            <person name="Raes J."/>
            <person name="Tap J."/>
            <person name="Tims S."/>
            <person name="Ussery D.W."/>
            <person name="Yamada T."/>
            <person name="MetaHit consortium"/>
            <person name="Renault P."/>
            <person name="Sicheritz-Ponten T."/>
            <person name="Bork P."/>
            <person name="Wang J."/>
            <person name="Brunak S."/>
            <person name="Ehrlich S.D."/>
        </authorList>
    </citation>
    <scope>NUCLEOTIDE SEQUENCE [LARGE SCALE GENOMIC DNA]</scope>
</reference>
<feature type="domain" description="Response regulatory" evidence="4">
    <location>
        <begin position="3"/>
        <end position="124"/>
    </location>
</feature>
<evidence type="ECO:0000313" key="7">
    <source>
        <dbReference type="Proteomes" id="UP000018141"/>
    </source>
</evidence>
<dbReference type="Gene3D" id="2.40.50.1020">
    <property type="entry name" value="LytTr DNA-binding domain"/>
    <property type="match status" value="1"/>
</dbReference>
<dbReference type="PROSITE" id="PS50110">
    <property type="entry name" value="RESPONSE_REGULATORY"/>
    <property type="match status" value="1"/>
</dbReference>
<dbReference type="GO" id="GO:0003677">
    <property type="term" value="F:DNA binding"/>
    <property type="evidence" value="ECO:0007669"/>
    <property type="project" value="InterPro"/>
</dbReference>
<dbReference type="InterPro" id="IPR007492">
    <property type="entry name" value="LytTR_DNA-bd_dom"/>
</dbReference>
<accession>R7B0N3</accession>
<comment type="caution">
    <text evidence="6">The sequence shown here is derived from an EMBL/GenBank/DDBJ whole genome shotgun (WGS) entry which is preliminary data.</text>
</comment>
<evidence type="ECO:0000256" key="1">
    <source>
        <dbReference type="ARBA" id="ARBA00018672"/>
    </source>
</evidence>
<dbReference type="InterPro" id="IPR001789">
    <property type="entry name" value="Sig_transdc_resp-reg_receiver"/>
</dbReference>
<dbReference type="SUPFAM" id="SSF52172">
    <property type="entry name" value="CheY-like"/>
    <property type="match status" value="1"/>
</dbReference>
<dbReference type="PROSITE" id="PS50930">
    <property type="entry name" value="HTH_LYTTR"/>
    <property type="match status" value="1"/>
</dbReference>
<protein>
    <recommendedName>
        <fullName evidence="1">Stage 0 sporulation protein A homolog</fullName>
    </recommendedName>
</protein>
<comment type="function">
    <text evidence="2">May play the central regulatory role in sporulation. It may be an element of the effector pathway responsible for the activation of sporulation genes in response to nutritional stress. Spo0A may act in concert with spo0H (a sigma factor) to control the expression of some genes that are critical to the sporulation process.</text>
</comment>
<dbReference type="Gene3D" id="3.40.50.2300">
    <property type="match status" value="1"/>
</dbReference>
<proteinExistence type="predicted"/>
<dbReference type="PANTHER" id="PTHR37299">
    <property type="entry name" value="TRANSCRIPTIONAL REGULATOR-RELATED"/>
    <property type="match status" value="1"/>
</dbReference>
<dbReference type="GO" id="GO:0000156">
    <property type="term" value="F:phosphorelay response regulator activity"/>
    <property type="evidence" value="ECO:0007669"/>
    <property type="project" value="InterPro"/>
</dbReference>
<dbReference type="EMBL" id="CBHH010000042">
    <property type="protein sequence ID" value="CDD57106.1"/>
    <property type="molecule type" value="Genomic_DNA"/>
</dbReference>
<dbReference type="PANTHER" id="PTHR37299:SF1">
    <property type="entry name" value="STAGE 0 SPORULATION PROTEIN A HOMOLOG"/>
    <property type="match status" value="1"/>
</dbReference>
<evidence type="ECO:0000259" key="4">
    <source>
        <dbReference type="PROSITE" id="PS50110"/>
    </source>
</evidence>
<evidence type="ECO:0000256" key="3">
    <source>
        <dbReference type="PROSITE-ProRule" id="PRU00169"/>
    </source>
</evidence>
<comment type="caution">
    <text evidence="3">Lacks conserved residue(s) required for the propagation of feature annotation.</text>
</comment>
<gene>
    <name evidence="6" type="ORF">BN656_01423</name>
</gene>